<name>A0AAP2GN35_9BACT</name>
<evidence type="ECO:0000313" key="3">
    <source>
        <dbReference type="Proteomes" id="UP001319200"/>
    </source>
</evidence>
<proteinExistence type="predicted"/>
<dbReference type="CDD" id="cd02440">
    <property type="entry name" value="AdoMet_MTases"/>
    <property type="match status" value="1"/>
</dbReference>
<keyword evidence="3" id="KW-1185">Reference proteome</keyword>
<reference evidence="2 3" key="1">
    <citation type="submission" date="2021-05" db="EMBL/GenBank/DDBJ databases">
        <title>A Polyphasic approach of four new species of the genus Ohtaekwangia: Ohtaekwangia histidinii sp. nov., Ohtaekwangia cretensis sp. nov., Ohtaekwangia indiensis sp. nov., Ohtaekwangia reichenbachii sp. nov. from diverse environment.</title>
        <authorList>
            <person name="Octaviana S."/>
        </authorList>
    </citation>
    <scope>NUCLEOTIDE SEQUENCE [LARGE SCALE GENOMIC DNA]</scope>
    <source>
        <strain evidence="2 3">PWU4</strain>
    </source>
</reference>
<dbReference type="GO" id="GO:0008168">
    <property type="term" value="F:methyltransferase activity"/>
    <property type="evidence" value="ECO:0007669"/>
    <property type="project" value="UniProtKB-KW"/>
</dbReference>
<dbReference type="GO" id="GO:0032259">
    <property type="term" value="P:methylation"/>
    <property type="evidence" value="ECO:0007669"/>
    <property type="project" value="UniProtKB-KW"/>
</dbReference>
<dbReference type="Gene3D" id="3.40.50.150">
    <property type="entry name" value="Vaccinia Virus protein VP39"/>
    <property type="match status" value="1"/>
</dbReference>
<dbReference type="AlphaFoldDB" id="A0AAP2GN35"/>
<gene>
    <name evidence="2" type="ORF">KK083_06365</name>
</gene>
<evidence type="ECO:0000313" key="2">
    <source>
        <dbReference type="EMBL" id="MBT1696490.1"/>
    </source>
</evidence>
<sequence>MADLNVLRNKIKAKTDALWILQKNRVKKFFRQFYADQHQLTSVTSADRYPELFEEAKKALKGLPSDEIKLLSFGCSTGEECFSLRKYFPQGFIVGADINKSNLKKASDKNTDPWIKFILSNDANLAAEGKYHAIFCLSVLCRWEDTKDVENCEAIYPFEKFEKTVSSLTNLLAPNGILVIYNSNFRFEDSEISSQFEIVSTPSVKNSGFVHKFDASNRKVHQQHKHCIYRKVTKVASAYAS</sequence>
<keyword evidence="2" id="KW-0489">Methyltransferase</keyword>
<organism evidence="2 3">
    <name type="scientific">Chryseosolibacter histidini</name>
    <dbReference type="NCBI Taxonomy" id="2782349"/>
    <lineage>
        <taxon>Bacteria</taxon>
        <taxon>Pseudomonadati</taxon>
        <taxon>Bacteroidota</taxon>
        <taxon>Cytophagia</taxon>
        <taxon>Cytophagales</taxon>
        <taxon>Chryseotaleaceae</taxon>
        <taxon>Chryseosolibacter</taxon>
    </lineage>
</organism>
<feature type="domain" description="Methyltransferase" evidence="1">
    <location>
        <begin position="66"/>
        <end position="192"/>
    </location>
</feature>
<keyword evidence="2" id="KW-0808">Transferase</keyword>
<dbReference type="SUPFAM" id="SSF53335">
    <property type="entry name" value="S-adenosyl-L-methionine-dependent methyltransferases"/>
    <property type="match status" value="1"/>
</dbReference>
<dbReference type="EMBL" id="JAHESF010000005">
    <property type="protein sequence ID" value="MBT1696490.1"/>
    <property type="molecule type" value="Genomic_DNA"/>
</dbReference>
<dbReference type="RefSeq" id="WP_254161774.1">
    <property type="nucleotide sequence ID" value="NZ_JAHESF010000005.1"/>
</dbReference>
<accession>A0AAP2GN35</accession>
<dbReference type="InterPro" id="IPR025714">
    <property type="entry name" value="Methyltranfer_dom"/>
</dbReference>
<comment type="caution">
    <text evidence="2">The sequence shown here is derived from an EMBL/GenBank/DDBJ whole genome shotgun (WGS) entry which is preliminary data.</text>
</comment>
<dbReference type="Pfam" id="PF13847">
    <property type="entry name" value="Methyltransf_31"/>
    <property type="match status" value="1"/>
</dbReference>
<dbReference type="InterPro" id="IPR029063">
    <property type="entry name" value="SAM-dependent_MTases_sf"/>
</dbReference>
<dbReference type="Proteomes" id="UP001319200">
    <property type="component" value="Unassembled WGS sequence"/>
</dbReference>
<protein>
    <submittedName>
        <fullName evidence="2">Methyltransferase domain-containing protein</fullName>
    </submittedName>
</protein>
<evidence type="ECO:0000259" key="1">
    <source>
        <dbReference type="Pfam" id="PF13847"/>
    </source>
</evidence>